<dbReference type="RefSeq" id="WP_114020009.1">
    <property type="nucleotide sequence ID" value="NZ_QOIN01000024.1"/>
</dbReference>
<feature type="region of interest" description="Disordered" evidence="1">
    <location>
        <begin position="317"/>
        <end position="339"/>
    </location>
</feature>
<accession>A0A367FEM1</accession>
<dbReference type="PANTHER" id="PTHR31902:SF22">
    <property type="entry name" value="SLL1203 PROTEIN"/>
    <property type="match status" value="1"/>
</dbReference>
<dbReference type="InterPro" id="IPR036249">
    <property type="entry name" value="Thioredoxin-like_sf"/>
</dbReference>
<reference evidence="2 3" key="1">
    <citation type="submission" date="2018-06" db="EMBL/GenBank/DDBJ databases">
        <title>Streptomyces reniochalinae sp. nov. and Streptomyces diacarnus sp. nov. from marine sponges.</title>
        <authorList>
            <person name="Li L."/>
        </authorList>
    </citation>
    <scope>NUCLEOTIDE SEQUENCE [LARGE SCALE GENOMIC DNA]</scope>
    <source>
        <strain evidence="2 3">LHW51701</strain>
    </source>
</reference>
<dbReference type="EMBL" id="QOIN01000024">
    <property type="protein sequence ID" value="RCG28823.1"/>
    <property type="molecule type" value="Genomic_DNA"/>
</dbReference>
<gene>
    <name evidence="2" type="ORF">DTL70_01645</name>
</gene>
<protein>
    <submittedName>
        <fullName evidence="2">Sucrase ferredoxin</fullName>
    </submittedName>
</protein>
<dbReference type="PIRSF" id="PIRSF035042">
    <property type="entry name" value="UCP035042_thirdx"/>
    <property type="match status" value="1"/>
</dbReference>
<organism evidence="2 3">
    <name type="scientific">Streptomyces diacarni</name>
    <dbReference type="NCBI Taxonomy" id="2800381"/>
    <lineage>
        <taxon>Bacteria</taxon>
        <taxon>Bacillati</taxon>
        <taxon>Actinomycetota</taxon>
        <taxon>Actinomycetes</taxon>
        <taxon>Kitasatosporales</taxon>
        <taxon>Streptomycetaceae</taxon>
        <taxon>Streptomyces</taxon>
    </lineage>
</organism>
<dbReference type="InterPro" id="IPR010350">
    <property type="entry name" value="Aim32/Apd1-like_bac"/>
</dbReference>
<dbReference type="CDD" id="cd03062">
    <property type="entry name" value="TRX_Fd_Sucrase"/>
    <property type="match status" value="1"/>
</dbReference>
<comment type="caution">
    <text evidence="2">The sequence shown here is derived from an EMBL/GenBank/DDBJ whole genome shotgun (WGS) entry which is preliminary data.</text>
</comment>
<dbReference type="AlphaFoldDB" id="A0A367FEM1"/>
<name>A0A367FEM1_9ACTN</name>
<dbReference type="Pfam" id="PF06999">
    <property type="entry name" value="Suc_Fer-like"/>
    <property type="match status" value="1"/>
</dbReference>
<dbReference type="Gene3D" id="3.40.30.10">
    <property type="entry name" value="Glutaredoxin"/>
    <property type="match status" value="1"/>
</dbReference>
<evidence type="ECO:0000313" key="3">
    <source>
        <dbReference type="Proteomes" id="UP000252914"/>
    </source>
</evidence>
<dbReference type="PANTHER" id="PTHR31902">
    <property type="entry name" value="ACTIN PATCHES DISTAL PROTEIN 1"/>
    <property type="match status" value="1"/>
</dbReference>
<evidence type="ECO:0000256" key="1">
    <source>
        <dbReference type="SAM" id="MobiDB-lite"/>
    </source>
</evidence>
<proteinExistence type="predicted"/>
<keyword evidence="3" id="KW-1185">Reference proteome</keyword>
<evidence type="ECO:0000313" key="2">
    <source>
        <dbReference type="EMBL" id="RCG28823.1"/>
    </source>
</evidence>
<sequence>MSTCATASRTLAEPLAGTAATARTWLLVEQPGPWGRKALTQSRLDPGLGQALDTAASAHGARVALIRRPERHADHSPAAGHRVYLARTVPGDAWVRTARLPGDGGLEALRALDFAAFDDPAAAARGAATAPWWEPWWEPYEGDPLALVCTNGKRDRCCALLGRPLAAELAASGGANVWEITHLGGHRFAPTLLVLPHGYAYGRLDAAGVKSVLDAVRDGRMSLEGCRGRSAWDRPGQAADLAVRERIGELRAEAMSVLAVRTGSDGSHRIVTVAHVDGRRWRVVLRERTGGPAVPASCGAEPAGTVRLDVEALDEVERGAGIEESDALEGTDGTAADSR</sequence>
<dbReference type="InterPro" id="IPR009737">
    <property type="entry name" value="Aim32/Apd1-like"/>
</dbReference>
<dbReference type="Proteomes" id="UP000252914">
    <property type="component" value="Unassembled WGS sequence"/>
</dbReference>
<dbReference type="SUPFAM" id="SSF52833">
    <property type="entry name" value="Thioredoxin-like"/>
    <property type="match status" value="1"/>
</dbReference>